<dbReference type="GeneID" id="94192835"/>
<evidence type="ECO:0000313" key="2">
    <source>
        <dbReference type="Proteomes" id="UP001497744"/>
    </source>
</evidence>
<dbReference type="EMBL" id="BPLF01000001">
    <property type="protein sequence ID" value="GIX61352.1"/>
    <property type="molecule type" value="Genomic_DNA"/>
</dbReference>
<reference evidence="1 2" key="1">
    <citation type="submission" date="2021-06" db="EMBL/GenBank/DDBJ databases">
        <title>Genome sequence of Babesia caballi.</title>
        <authorList>
            <person name="Yamagishi J."/>
            <person name="Kidaka T."/>
            <person name="Ochi A."/>
        </authorList>
    </citation>
    <scope>NUCLEOTIDE SEQUENCE [LARGE SCALE GENOMIC DNA]</scope>
    <source>
        <strain evidence="1">USDA-D6B2</strain>
    </source>
</reference>
<dbReference type="Pfam" id="PF12785">
    <property type="entry name" value="VESA1_N"/>
    <property type="match status" value="1"/>
</dbReference>
<dbReference type="RefSeq" id="XP_067713423.1">
    <property type="nucleotide sequence ID" value="XM_067857322.1"/>
</dbReference>
<keyword evidence="2" id="KW-1185">Reference proteome</keyword>
<dbReference type="Proteomes" id="UP001497744">
    <property type="component" value="Unassembled WGS sequence"/>
</dbReference>
<evidence type="ECO:0000313" key="1">
    <source>
        <dbReference type="EMBL" id="GIX61352.1"/>
    </source>
</evidence>
<protein>
    <submittedName>
        <fullName evidence="1">Variant erythrocyte surface antigen-1 family protein</fullName>
    </submittedName>
</protein>
<gene>
    <name evidence="1" type="ORF">BcabD6B2_07870</name>
</gene>
<organism evidence="1 2">
    <name type="scientific">Babesia caballi</name>
    <dbReference type="NCBI Taxonomy" id="5871"/>
    <lineage>
        <taxon>Eukaryota</taxon>
        <taxon>Sar</taxon>
        <taxon>Alveolata</taxon>
        <taxon>Apicomplexa</taxon>
        <taxon>Aconoidasida</taxon>
        <taxon>Piroplasmida</taxon>
        <taxon>Babesiidae</taxon>
        <taxon>Babesia</taxon>
    </lineage>
</organism>
<dbReference type="InterPro" id="IPR024751">
    <property type="entry name" value="VESA1"/>
</dbReference>
<proteinExistence type="predicted"/>
<sequence>MTLPKKSLTQPPTNLKEAIDWVIRLKNDDAINDLAKALEQLLKHDGSDVAMKVLDKYRTVSKSVIKGLEDANKKQDPPTKPFYFAHTALHKLSLGLGPFPSGSAAISRERLEPWIFAVRTANLQKLIKTFAGGLEKFKSCILQGSNNSAYNSAPSWNNLTTIEKRECAAILLGIMPVVYIGLTYLYWQCEGTGGWDQESPSQDEGFKQFLKAFGYAENDLNKSKKGQEIATQLRSAFPSHLKNAYDTAKPKQPSNISPTYPAFLGKLQETAHWSPSLSTSHPLTSLYLLSYYFITNFLYTVQSTIPIPIHPPLSTSLDRPSNLKEAINWILRVTGKDGGGGQDGTNGLSDKVKELLDEVKGADTGLSPEEFEKIKEALGSSGSSTTGLISKLAADFSSSLGMIPV</sequence>
<name>A0AAV4LNE5_BABCB</name>
<dbReference type="AlphaFoldDB" id="A0AAV4LNE5"/>
<comment type="caution">
    <text evidence="1">The sequence shown here is derived from an EMBL/GenBank/DDBJ whole genome shotgun (WGS) entry which is preliminary data.</text>
</comment>
<accession>A0AAV4LNE5</accession>